<proteinExistence type="predicted"/>
<evidence type="ECO:0000313" key="3">
    <source>
        <dbReference type="Proteomes" id="UP001150941"/>
    </source>
</evidence>
<dbReference type="Proteomes" id="UP001150941">
    <property type="component" value="Unassembled WGS sequence"/>
</dbReference>
<dbReference type="AlphaFoldDB" id="A0A9W9NYP5"/>
<accession>A0A9W9NYP5</accession>
<evidence type="ECO:0000313" key="2">
    <source>
        <dbReference type="EMBL" id="KAJ5232234.1"/>
    </source>
</evidence>
<dbReference type="RefSeq" id="XP_058330227.1">
    <property type="nucleotide sequence ID" value="XM_058474487.1"/>
</dbReference>
<reference evidence="2" key="1">
    <citation type="submission" date="2022-11" db="EMBL/GenBank/DDBJ databases">
        <authorList>
            <person name="Petersen C."/>
        </authorList>
    </citation>
    <scope>NUCLEOTIDE SEQUENCE</scope>
    <source>
        <strain evidence="2">IBT 19713</strain>
    </source>
</reference>
<protein>
    <submittedName>
        <fullName evidence="2">Cytochrome c oxidase subunit Vb</fullName>
    </submittedName>
</protein>
<sequence length="111" mass="12129">MRCSAQLAPSVSRRISPSGWLTQRHFWSLSIGSPGPAGTNQRARQPAAFKPRPPNLQTLHPPSPSLSTPNISSSTRTMFLQRTASALVRRTPARALTLAQRPFSSAVVRRT</sequence>
<evidence type="ECO:0000256" key="1">
    <source>
        <dbReference type="SAM" id="MobiDB-lite"/>
    </source>
</evidence>
<keyword evidence="3" id="KW-1185">Reference proteome</keyword>
<reference evidence="2" key="2">
    <citation type="journal article" date="2023" name="IMA Fungus">
        <title>Comparative genomic study of the Penicillium genus elucidates a diverse pangenome and 15 lateral gene transfer events.</title>
        <authorList>
            <person name="Petersen C."/>
            <person name="Sorensen T."/>
            <person name="Nielsen M.R."/>
            <person name="Sondergaard T.E."/>
            <person name="Sorensen J.L."/>
            <person name="Fitzpatrick D.A."/>
            <person name="Frisvad J.C."/>
            <person name="Nielsen K.L."/>
        </authorList>
    </citation>
    <scope>NUCLEOTIDE SEQUENCE</scope>
    <source>
        <strain evidence="2">IBT 19713</strain>
    </source>
</reference>
<dbReference type="EMBL" id="JAPQKS010000004">
    <property type="protein sequence ID" value="KAJ5232234.1"/>
    <property type="molecule type" value="Genomic_DNA"/>
</dbReference>
<dbReference type="GeneID" id="83201790"/>
<feature type="compositionally biased region" description="Low complexity" evidence="1">
    <location>
        <begin position="65"/>
        <end position="74"/>
    </location>
</feature>
<name>A0A9W9NYP5_9EURO</name>
<feature type="region of interest" description="Disordered" evidence="1">
    <location>
        <begin position="31"/>
        <end position="76"/>
    </location>
</feature>
<comment type="caution">
    <text evidence="2">The sequence shown here is derived from an EMBL/GenBank/DDBJ whole genome shotgun (WGS) entry which is preliminary data.</text>
</comment>
<organism evidence="2 3">
    <name type="scientific">Penicillium chermesinum</name>
    <dbReference type="NCBI Taxonomy" id="63820"/>
    <lineage>
        <taxon>Eukaryota</taxon>
        <taxon>Fungi</taxon>
        <taxon>Dikarya</taxon>
        <taxon>Ascomycota</taxon>
        <taxon>Pezizomycotina</taxon>
        <taxon>Eurotiomycetes</taxon>
        <taxon>Eurotiomycetidae</taxon>
        <taxon>Eurotiales</taxon>
        <taxon>Aspergillaceae</taxon>
        <taxon>Penicillium</taxon>
    </lineage>
</organism>
<gene>
    <name evidence="2" type="ORF">N7468_005190</name>
</gene>